<dbReference type="Pfam" id="PF00010">
    <property type="entry name" value="HLH"/>
    <property type="match status" value="1"/>
</dbReference>
<dbReference type="InterPro" id="IPR011598">
    <property type="entry name" value="bHLH_dom"/>
</dbReference>
<proteinExistence type="predicted"/>
<dbReference type="SMART" id="SM00353">
    <property type="entry name" value="HLH"/>
    <property type="match status" value="1"/>
</dbReference>
<evidence type="ECO:0000256" key="5">
    <source>
        <dbReference type="SAM" id="MobiDB-lite"/>
    </source>
</evidence>
<evidence type="ECO:0000256" key="3">
    <source>
        <dbReference type="ARBA" id="ARBA00023163"/>
    </source>
</evidence>
<feature type="compositionally biased region" description="Low complexity" evidence="5">
    <location>
        <begin position="295"/>
        <end position="305"/>
    </location>
</feature>
<dbReference type="GO" id="GO:0005634">
    <property type="term" value="C:nucleus"/>
    <property type="evidence" value="ECO:0007669"/>
    <property type="project" value="UniProtKB-SubCell"/>
</dbReference>
<keyword evidence="2" id="KW-0805">Transcription regulation</keyword>
<dbReference type="InterPro" id="IPR036638">
    <property type="entry name" value="HLH_DNA-bd_sf"/>
</dbReference>
<name>A0A8W8KD74_MAGGI</name>
<keyword evidence="4" id="KW-0539">Nucleus</keyword>
<sequence>MEAQKVKKPVGGKLLKQFSVREGAIPMVGKKANKPVTEKRRRDRINKCLVQLKNIVMRATGKDEKRFAKMEKADILEMTIGHLIEMHQQNIGKRFVDHWGIATPGTENPSDPFSCTRRTQAVDNPQEVRTHTNQSFYPGHLFPTPAYKCGYSGERAIKDVKFEADDYMESDSIMCGSASRVFVFGEDDTATRSEKMRGLKELSPYDHDSPKEWIHPSHTNKPLFTSTPVEFSAAKPIRTSTPLGLPSLSKGFLSPEELIMSGRYDINLNTSPDLRVRLFTSSEESSDGSLERRSYSGYSISSSSGSSGGSNGENGVWRPW</sequence>
<feature type="region of interest" description="Disordered" evidence="5">
    <location>
        <begin position="281"/>
        <end position="320"/>
    </location>
</feature>
<dbReference type="EnsemblMetazoa" id="G23112.1">
    <property type="protein sequence ID" value="G23112.1:cds"/>
    <property type="gene ID" value="G23112"/>
</dbReference>
<reference evidence="7" key="1">
    <citation type="submission" date="2022-08" db="UniProtKB">
        <authorList>
            <consortium name="EnsemblMetazoa"/>
        </authorList>
    </citation>
    <scope>IDENTIFICATION</scope>
    <source>
        <strain evidence="7">05x7-T-G4-1.051#20</strain>
    </source>
</reference>
<evidence type="ECO:0000256" key="1">
    <source>
        <dbReference type="ARBA" id="ARBA00004123"/>
    </source>
</evidence>
<protein>
    <recommendedName>
        <fullName evidence="6">BHLH domain-containing protein</fullName>
    </recommendedName>
</protein>
<dbReference type="AlphaFoldDB" id="A0A8W8KD74"/>
<dbReference type="InterPro" id="IPR050370">
    <property type="entry name" value="HES_HEY"/>
</dbReference>
<dbReference type="CDD" id="cd11410">
    <property type="entry name" value="bHLH_O_HES"/>
    <property type="match status" value="1"/>
</dbReference>
<dbReference type="PANTHER" id="PTHR10985">
    <property type="entry name" value="BASIC HELIX-LOOP-HELIX TRANSCRIPTION FACTOR, HES-RELATED"/>
    <property type="match status" value="1"/>
</dbReference>
<evidence type="ECO:0000313" key="8">
    <source>
        <dbReference type="Proteomes" id="UP000005408"/>
    </source>
</evidence>
<evidence type="ECO:0000256" key="4">
    <source>
        <dbReference type="ARBA" id="ARBA00023242"/>
    </source>
</evidence>
<comment type="subcellular location">
    <subcellularLocation>
        <location evidence="1">Nucleus</location>
    </subcellularLocation>
</comment>
<dbReference type="Proteomes" id="UP000005408">
    <property type="component" value="Unassembled WGS sequence"/>
</dbReference>
<organism evidence="7 8">
    <name type="scientific">Magallana gigas</name>
    <name type="common">Pacific oyster</name>
    <name type="synonym">Crassostrea gigas</name>
    <dbReference type="NCBI Taxonomy" id="29159"/>
    <lineage>
        <taxon>Eukaryota</taxon>
        <taxon>Metazoa</taxon>
        <taxon>Spiralia</taxon>
        <taxon>Lophotrochozoa</taxon>
        <taxon>Mollusca</taxon>
        <taxon>Bivalvia</taxon>
        <taxon>Autobranchia</taxon>
        <taxon>Pteriomorphia</taxon>
        <taxon>Ostreida</taxon>
        <taxon>Ostreoidea</taxon>
        <taxon>Ostreidae</taxon>
        <taxon>Magallana</taxon>
    </lineage>
</organism>
<evidence type="ECO:0000313" key="7">
    <source>
        <dbReference type="EnsemblMetazoa" id="G23112.1:cds"/>
    </source>
</evidence>
<dbReference type="GO" id="GO:0046983">
    <property type="term" value="F:protein dimerization activity"/>
    <property type="evidence" value="ECO:0007669"/>
    <property type="project" value="InterPro"/>
</dbReference>
<dbReference type="Gene3D" id="4.10.280.10">
    <property type="entry name" value="Helix-loop-helix DNA-binding domain"/>
    <property type="match status" value="1"/>
</dbReference>
<keyword evidence="8" id="KW-1185">Reference proteome</keyword>
<evidence type="ECO:0000259" key="6">
    <source>
        <dbReference type="PROSITE" id="PS50888"/>
    </source>
</evidence>
<dbReference type="PROSITE" id="PS50888">
    <property type="entry name" value="BHLH"/>
    <property type="match status" value="1"/>
</dbReference>
<dbReference type="OrthoDB" id="6125249at2759"/>
<feature type="domain" description="BHLH" evidence="6">
    <location>
        <begin position="29"/>
        <end position="86"/>
    </location>
</feature>
<accession>A0A8W8KD74</accession>
<evidence type="ECO:0000256" key="2">
    <source>
        <dbReference type="ARBA" id="ARBA00023015"/>
    </source>
</evidence>
<dbReference type="SUPFAM" id="SSF47459">
    <property type="entry name" value="HLH, helix-loop-helix DNA-binding domain"/>
    <property type="match status" value="1"/>
</dbReference>
<keyword evidence="3" id="KW-0804">Transcription</keyword>